<accession>A0A5D2D018</accession>
<protein>
    <submittedName>
        <fullName evidence="2">Uncharacterized protein</fullName>
    </submittedName>
</protein>
<organism evidence="2 3">
    <name type="scientific">Gossypium darwinii</name>
    <name type="common">Darwin's cotton</name>
    <name type="synonym">Gossypium barbadense var. darwinii</name>
    <dbReference type="NCBI Taxonomy" id="34276"/>
    <lineage>
        <taxon>Eukaryota</taxon>
        <taxon>Viridiplantae</taxon>
        <taxon>Streptophyta</taxon>
        <taxon>Embryophyta</taxon>
        <taxon>Tracheophyta</taxon>
        <taxon>Spermatophyta</taxon>
        <taxon>Magnoliopsida</taxon>
        <taxon>eudicotyledons</taxon>
        <taxon>Gunneridae</taxon>
        <taxon>Pentapetalae</taxon>
        <taxon>rosids</taxon>
        <taxon>malvids</taxon>
        <taxon>Malvales</taxon>
        <taxon>Malvaceae</taxon>
        <taxon>Malvoideae</taxon>
        <taxon>Gossypium</taxon>
    </lineage>
</organism>
<sequence length="82" mass="9040">MGLVGCLLGTIGFGIGVLIGLFIGFLLFIYNEPADVKVGTHDKLGMQIVPLRLLTPHETQELSFNLVKNTNPNDFQNKKRRG</sequence>
<feature type="transmembrane region" description="Helical" evidence="1">
    <location>
        <begin position="7"/>
        <end position="30"/>
    </location>
</feature>
<keyword evidence="3" id="KW-1185">Reference proteome</keyword>
<keyword evidence="1" id="KW-1133">Transmembrane helix</keyword>
<gene>
    <name evidence="2" type="ORF">ES288_D04G138100v1</name>
</gene>
<evidence type="ECO:0000313" key="3">
    <source>
        <dbReference type="Proteomes" id="UP000323506"/>
    </source>
</evidence>
<keyword evidence="1" id="KW-0472">Membrane</keyword>
<dbReference type="Proteomes" id="UP000323506">
    <property type="component" value="Chromosome D04"/>
</dbReference>
<proteinExistence type="predicted"/>
<evidence type="ECO:0000313" key="2">
    <source>
        <dbReference type="EMBL" id="TYG73892.1"/>
    </source>
</evidence>
<dbReference type="AlphaFoldDB" id="A0A5D2D018"/>
<dbReference type="EMBL" id="CM017704">
    <property type="protein sequence ID" value="TYG73892.1"/>
    <property type="molecule type" value="Genomic_DNA"/>
</dbReference>
<name>A0A5D2D018_GOSDA</name>
<keyword evidence="1" id="KW-0812">Transmembrane</keyword>
<reference evidence="2 3" key="1">
    <citation type="submission" date="2019-06" db="EMBL/GenBank/DDBJ databases">
        <title>WGS assembly of Gossypium darwinii.</title>
        <authorList>
            <person name="Chen Z.J."/>
            <person name="Sreedasyam A."/>
            <person name="Ando A."/>
            <person name="Song Q."/>
            <person name="De L."/>
            <person name="Hulse-Kemp A."/>
            <person name="Ding M."/>
            <person name="Ye W."/>
            <person name="Kirkbride R."/>
            <person name="Jenkins J."/>
            <person name="Plott C."/>
            <person name="Lovell J."/>
            <person name="Lin Y.-M."/>
            <person name="Vaughn R."/>
            <person name="Liu B."/>
            <person name="Li W."/>
            <person name="Simpson S."/>
            <person name="Scheffler B."/>
            <person name="Saski C."/>
            <person name="Grover C."/>
            <person name="Hu G."/>
            <person name="Conover J."/>
            <person name="Carlson J."/>
            <person name="Shu S."/>
            <person name="Boston L."/>
            <person name="Williams M."/>
            <person name="Peterson D."/>
            <person name="Mcgee K."/>
            <person name="Jones D."/>
            <person name="Wendel J."/>
            <person name="Stelly D."/>
            <person name="Grimwood J."/>
            <person name="Schmutz J."/>
        </authorList>
    </citation>
    <scope>NUCLEOTIDE SEQUENCE [LARGE SCALE GENOMIC DNA]</scope>
    <source>
        <strain evidence="2">1808015.09</strain>
    </source>
</reference>
<evidence type="ECO:0000256" key="1">
    <source>
        <dbReference type="SAM" id="Phobius"/>
    </source>
</evidence>